<evidence type="ECO:0000256" key="1">
    <source>
        <dbReference type="ARBA" id="ARBA00000900"/>
    </source>
</evidence>
<dbReference type="GO" id="GO:0061630">
    <property type="term" value="F:ubiquitin protein ligase activity"/>
    <property type="evidence" value="ECO:0007669"/>
    <property type="project" value="UniProtKB-EC"/>
</dbReference>
<evidence type="ECO:0000256" key="2">
    <source>
        <dbReference type="ARBA" id="ARBA00012483"/>
    </source>
</evidence>
<dbReference type="Gramene" id="mRNA:HanXRQr2_Chr13g0588891">
    <property type="protein sequence ID" value="CDS:HanXRQr2_Chr13g0588891.1"/>
    <property type="gene ID" value="HanXRQr2_Chr13g0588891"/>
</dbReference>
<dbReference type="OrthoDB" id="8062037at2759"/>
<keyword evidence="3" id="KW-0479">Metal-binding</keyword>
<dbReference type="PANTHER" id="PTHR14155:SF592">
    <property type="entry name" value="RING-H2 FINGER PROTEIN ATL57"/>
    <property type="match status" value="1"/>
</dbReference>
<dbReference type="PANTHER" id="PTHR14155">
    <property type="entry name" value="RING FINGER DOMAIN-CONTAINING"/>
    <property type="match status" value="1"/>
</dbReference>
<dbReference type="EMBL" id="CM007902">
    <property type="protein sequence ID" value="OTG01580.1"/>
    <property type="molecule type" value="Genomic_DNA"/>
</dbReference>
<reference evidence="11 13" key="1">
    <citation type="journal article" date="2017" name="Nature">
        <title>The sunflower genome provides insights into oil metabolism, flowering and Asterid evolution.</title>
        <authorList>
            <person name="Badouin H."/>
            <person name="Gouzy J."/>
            <person name="Grassa C.J."/>
            <person name="Murat F."/>
            <person name="Staton S.E."/>
            <person name="Cottret L."/>
            <person name="Lelandais-Briere C."/>
            <person name="Owens G.L."/>
            <person name="Carrere S."/>
            <person name="Mayjonade B."/>
            <person name="Legrand L."/>
            <person name="Gill N."/>
            <person name="Kane N.C."/>
            <person name="Bowers J.E."/>
            <person name="Hubner S."/>
            <person name="Bellec A."/>
            <person name="Berard A."/>
            <person name="Berges H."/>
            <person name="Blanchet N."/>
            <person name="Boniface M.C."/>
            <person name="Brunel D."/>
            <person name="Catrice O."/>
            <person name="Chaidir N."/>
            <person name="Claudel C."/>
            <person name="Donnadieu C."/>
            <person name="Faraut T."/>
            <person name="Fievet G."/>
            <person name="Helmstetter N."/>
            <person name="King M."/>
            <person name="Knapp S.J."/>
            <person name="Lai Z."/>
            <person name="Le Paslier M.C."/>
            <person name="Lippi Y."/>
            <person name="Lorenzon L."/>
            <person name="Mandel J.R."/>
            <person name="Marage G."/>
            <person name="Marchand G."/>
            <person name="Marquand E."/>
            <person name="Bret-Mestries E."/>
            <person name="Morien E."/>
            <person name="Nambeesan S."/>
            <person name="Nguyen T."/>
            <person name="Pegot-Espagnet P."/>
            <person name="Pouilly N."/>
            <person name="Raftis F."/>
            <person name="Sallet E."/>
            <person name="Schiex T."/>
            <person name="Thomas J."/>
            <person name="Vandecasteele C."/>
            <person name="Vares D."/>
            <person name="Vear F."/>
            <person name="Vautrin S."/>
            <person name="Crespi M."/>
            <person name="Mangin B."/>
            <person name="Burke J.M."/>
            <person name="Salse J."/>
            <person name="Munos S."/>
            <person name="Vincourt P."/>
            <person name="Rieseberg L.H."/>
            <person name="Langlade N.B."/>
        </authorList>
    </citation>
    <scope>NUCLEOTIDE SEQUENCE [LARGE SCALE GENOMIC DNA]</scope>
    <source>
        <strain evidence="13">cv. SF193</strain>
        <tissue evidence="11">Leaves</tissue>
    </source>
</reference>
<organism evidence="12 13">
    <name type="scientific">Helianthus annuus</name>
    <name type="common">Common sunflower</name>
    <dbReference type="NCBI Taxonomy" id="4232"/>
    <lineage>
        <taxon>Eukaryota</taxon>
        <taxon>Viridiplantae</taxon>
        <taxon>Streptophyta</taxon>
        <taxon>Embryophyta</taxon>
        <taxon>Tracheophyta</taxon>
        <taxon>Spermatophyta</taxon>
        <taxon>Magnoliopsida</taxon>
        <taxon>eudicotyledons</taxon>
        <taxon>Gunneridae</taxon>
        <taxon>Pentapetalae</taxon>
        <taxon>asterids</taxon>
        <taxon>campanulids</taxon>
        <taxon>Asterales</taxon>
        <taxon>Asteraceae</taxon>
        <taxon>Asteroideae</taxon>
        <taxon>Heliantheae alliance</taxon>
        <taxon>Heliantheae</taxon>
        <taxon>Helianthus</taxon>
    </lineage>
</organism>
<dbReference type="SUPFAM" id="SSF57850">
    <property type="entry name" value="RING/U-box"/>
    <property type="match status" value="1"/>
</dbReference>
<evidence type="ECO:0000256" key="8">
    <source>
        <dbReference type="PROSITE-ProRule" id="PRU00175"/>
    </source>
</evidence>
<feature type="transmembrane region" description="Helical" evidence="9">
    <location>
        <begin position="27"/>
        <end position="48"/>
    </location>
</feature>
<evidence type="ECO:0000256" key="6">
    <source>
        <dbReference type="ARBA" id="ARBA00022833"/>
    </source>
</evidence>
<keyword evidence="5" id="KW-0833">Ubl conjugation pathway</keyword>
<feature type="domain" description="RING-type" evidence="10">
    <location>
        <begin position="98"/>
        <end position="140"/>
    </location>
</feature>
<evidence type="ECO:0000256" key="5">
    <source>
        <dbReference type="ARBA" id="ARBA00022786"/>
    </source>
</evidence>
<keyword evidence="4 8" id="KW-0863">Zinc-finger</keyword>
<dbReference type="SMART" id="SM00184">
    <property type="entry name" value="RING"/>
    <property type="match status" value="1"/>
</dbReference>
<evidence type="ECO:0000313" key="12">
    <source>
        <dbReference type="EMBL" id="OTG01580.1"/>
    </source>
</evidence>
<keyword evidence="9" id="KW-0812">Transmembrane</keyword>
<keyword evidence="13" id="KW-1185">Reference proteome</keyword>
<dbReference type="GO" id="GO:0008270">
    <property type="term" value="F:zinc ion binding"/>
    <property type="evidence" value="ECO:0007669"/>
    <property type="project" value="UniProtKB-KW"/>
</dbReference>
<evidence type="ECO:0000259" key="10">
    <source>
        <dbReference type="PROSITE" id="PS50089"/>
    </source>
</evidence>
<reference evidence="11" key="3">
    <citation type="submission" date="2020-06" db="EMBL/GenBank/DDBJ databases">
        <title>Helianthus annuus Genome sequencing and assembly Release 2.</title>
        <authorList>
            <person name="Gouzy J."/>
            <person name="Langlade N."/>
            <person name="Munos S."/>
        </authorList>
    </citation>
    <scope>NUCLEOTIDE SEQUENCE</scope>
    <source>
        <tissue evidence="11">Leaves</tissue>
    </source>
</reference>
<dbReference type="InterPro" id="IPR053238">
    <property type="entry name" value="RING-H2_zinc_finger"/>
</dbReference>
<sequence length="156" mass="17372">MRTLLQEEDSDKLLRSPATSSPFDSSLVLTVLVLLTVLFFMAFFSLYIRRFSSVTDSGDSEAGNSTPRLHKRGGVDVSTVQSLPIVQYGGDLKTWNECSICLTEFEERETVKVIPYCRHGFHPVCIETWLSSHGSCPMCRSTQLFPAVDEVRTGTG</sequence>
<dbReference type="PROSITE" id="PS50089">
    <property type="entry name" value="ZF_RING_2"/>
    <property type="match status" value="1"/>
</dbReference>
<dbReference type="InParanoid" id="A0A251SRV4"/>
<evidence type="ECO:0000256" key="9">
    <source>
        <dbReference type="SAM" id="Phobius"/>
    </source>
</evidence>
<evidence type="ECO:0000256" key="3">
    <source>
        <dbReference type="ARBA" id="ARBA00022723"/>
    </source>
</evidence>
<dbReference type="InterPro" id="IPR013083">
    <property type="entry name" value="Znf_RING/FYVE/PHD"/>
</dbReference>
<reference evidence="12" key="2">
    <citation type="submission" date="2017-02" db="EMBL/GenBank/DDBJ databases">
        <title>Sunflower complete genome.</title>
        <authorList>
            <person name="Langlade N."/>
            <person name="Munos S."/>
        </authorList>
    </citation>
    <scope>NUCLEOTIDE SEQUENCE [LARGE SCALE GENOMIC DNA]</scope>
    <source>
        <tissue evidence="12">Leaves</tissue>
    </source>
</reference>
<accession>A0A251SRV4</accession>
<evidence type="ECO:0000256" key="7">
    <source>
        <dbReference type="ARBA" id="ARBA00024209"/>
    </source>
</evidence>
<keyword evidence="6" id="KW-0862">Zinc</keyword>
<evidence type="ECO:0000313" key="11">
    <source>
        <dbReference type="EMBL" id="KAF5773465.1"/>
    </source>
</evidence>
<keyword evidence="9" id="KW-0472">Membrane</keyword>
<gene>
    <name evidence="12" type="ORF">HannXRQ_Chr13g0403591</name>
    <name evidence="11" type="ORF">HanXRQr2_Chr13g0588891</name>
</gene>
<dbReference type="Pfam" id="PF13639">
    <property type="entry name" value="zf-RING_2"/>
    <property type="match status" value="1"/>
</dbReference>
<dbReference type="EC" id="2.3.2.27" evidence="2"/>
<dbReference type="InterPro" id="IPR001841">
    <property type="entry name" value="Znf_RING"/>
</dbReference>
<protein>
    <recommendedName>
        <fullName evidence="2">RING-type E3 ubiquitin transferase</fullName>
        <ecNumber evidence="2">2.3.2.27</ecNumber>
    </recommendedName>
</protein>
<comment type="catalytic activity">
    <reaction evidence="1">
        <text>S-ubiquitinyl-[E2 ubiquitin-conjugating enzyme]-L-cysteine + [acceptor protein]-L-lysine = [E2 ubiquitin-conjugating enzyme]-L-cysteine + N(6)-ubiquitinyl-[acceptor protein]-L-lysine.</text>
        <dbReference type="EC" id="2.3.2.27"/>
    </reaction>
</comment>
<dbReference type="Proteomes" id="UP000215914">
    <property type="component" value="Chromosome 13"/>
</dbReference>
<comment type="similarity">
    <text evidence="7">Belongs to the RING-type zinc finger family. ATL subfamily.</text>
</comment>
<evidence type="ECO:0000313" key="13">
    <source>
        <dbReference type="Proteomes" id="UP000215914"/>
    </source>
</evidence>
<proteinExistence type="inferred from homology"/>
<dbReference type="EMBL" id="MNCJ02000328">
    <property type="protein sequence ID" value="KAF5773465.1"/>
    <property type="molecule type" value="Genomic_DNA"/>
</dbReference>
<name>A0A251SRV4_HELAN</name>
<keyword evidence="9" id="KW-1133">Transmembrane helix</keyword>
<dbReference type="AlphaFoldDB" id="A0A251SRV4"/>
<dbReference type="OMA" id="SAKHWIE"/>
<dbReference type="Gene3D" id="3.30.40.10">
    <property type="entry name" value="Zinc/RING finger domain, C3HC4 (zinc finger)"/>
    <property type="match status" value="1"/>
</dbReference>
<evidence type="ECO:0000256" key="4">
    <source>
        <dbReference type="ARBA" id="ARBA00022771"/>
    </source>
</evidence>